<name>A0A8J2U7G4_9GAMM</name>
<dbReference type="Proteomes" id="UP000619743">
    <property type="component" value="Unassembled WGS sequence"/>
</dbReference>
<organism evidence="1 2">
    <name type="scientific">Neiella marina</name>
    <dbReference type="NCBI Taxonomy" id="508461"/>
    <lineage>
        <taxon>Bacteria</taxon>
        <taxon>Pseudomonadati</taxon>
        <taxon>Pseudomonadota</taxon>
        <taxon>Gammaproteobacteria</taxon>
        <taxon>Alteromonadales</taxon>
        <taxon>Echinimonadaceae</taxon>
        <taxon>Neiella</taxon>
    </lineage>
</organism>
<sequence length="92" mass="8958">MPSAARIGDTTNHGGTVIGPGNATVLIAGRPAAVLGDKHVCGLPPHIHQPTVSPFIAASSSVLIGGVPAIRAGDSCVCGATVVVGELTVQIG</sequence>
<dbReference type="AlphaFoldDB" id="A0A8J2U7G4"/>
<proteinExistence type="predicted"/>
<gene>
    <name evidence="1" type="ORF">GCM10011369_27150</name>
</gene>
<accession>A0A8J2U7G4</accession>
<dbReference type="RefSeq" id="WP_087506625.1">
    <property type="nucleotide sequence ID" value="NZ_BMDX01000015.1"/>
</dbReference>
<evidence type="ECO:0008006" key="3">
    <source>
        <dbReference type="Google" id="ProtNLM"/>
    </source>
</evidence>
<reference evidence="2" key="1">
    <citation type="journal article" date="2019" name="Int. J. Syst. Evol. Microbiol.">
        <title>The Global Catalogue of Microorganisms (GCM) 10K type strain sequencing project: providing services to taxonomists for standard genome sequencing and annotation.</title>
        <authorList>
            <consortium name="The Broad Institute Genomics Platform"/>
            <consortium name="The Broad Institute Genome Sequencing Center for Infectious Disease"/>
            <person name="Wu L."/>
            <person name="Ma J."/>
        </authorList>
    </citation>
    <scope>NUCLEOTIDE SEQUENCE [LARGE SCALE GENOMIC DNA]</scope>
    <source>
        <strain evidence="2">CGMCC 1.10130</strain>
    </source>
</reference>
<dbReference type="CDD" id="cd14739">
    <property type="entry name" value="PAAR_3"/>
    <property type="match status" value="1"/>
</dbReference>
<dbReference type="InterPro" id="IPR008727">
    <property type="entry name" value="PAAR_motif"/>
</dbReference>
<dbReference type="Pfam" id="PF05488">
    <property type="entry name" value="PAAR_motif"/>
    <property type="match status" value="1"/>
</dbReference>
<comment type="caution">
    <text evidence="1">The sequence shown here is derived from an EMBL/GenBank/DDBJ whole genome shotgun (WGS) entry which is preliminary data.</text>
</comment>
<dbReference type="OrthoDB" id="9807902at2"/>
<evidence type="ECO:0000313" key="2">
    <source>
        <dbReference type="Proteomes" id="UP000619743"/>
    </source>
</evidence>
<evidence type="ECO:0000313" key="1">
    <source>
        <dbReference type="EMBL" id="GGA83708.1"/>
    </source>
</evidence>
<protein>
    <recommendedName>
        <fullName evidence="3">Zn-binding Pro-Ala-Ala-Arg (PAAR) domain-containing protein, incolved in TypeVI secretion</fullName>
    </recommendedName>
</protein>
<dbReference type="Gene3D" id="2.60.200.60">
    <property type="match status" value="1"/>
</dbReference>
<dbReference type="EMBL" id="BMDX01000015">
    <property type="protein sequence ID" value="GGA83708.1"/>
    <property type="molecule type" value="Genomic_DNA"/>
</dbReference>
<keyword evidence="2" id="KW-1185">Reference proteome</keyword>